<sequence length="172" mass="19223">MIAAFESKGPCTTYVEFMESENHRSKTTLFSYQQVRVQSNKYEFIPNGSTRSFRRDWSPSTKNFSMSSPNILATLSRLLMIPASARSAGDHFDSGLKKCNDSSGTHHIKQSTSVSKRRRRFSTGPSPVSLVAAYGALGHPIKYVLSGNLRAQFPPILEGDVEQVSNRRFGWL</sequence>
<name>A0A8T1TNN9_9STRA</name>
<comment type="caution">
    <text evidence="2">The sequence shown here is derived from an EMBL/GenBank/DDBJ whole genome shotgun (WGS) entry which is preliminary data.</text>
</comment>
<evidence type="ECO:0000256" key="1">
    <source>
        <dbReference type="SAM" id="MobiDB-lite"/>
    </source>
</evidence>
<reference evidence="2" key="1">
    <citation type="submission" date="2021-01" db="EMBL/GenBank/DDBJ databases">
        <title>Phytophthora aleatoria, a newly-described species from Pinus radiata is distinct from Phytophthora cactorum isolates based on comparative genomics.</title>
        <authorList>
            <person name="Mcdougal R."/>
            <person name="Panda P."/>
            <person name="Williams N."/>
            <person name="Studholme D.J."/>
        </authorList>
    </citation>
    <scope>NUCLEOTIDE SEQUENCE</scope>
    <source>
        <strain evidence="2">NZFS 3830</strain>
    </source>
</reference>
<gene>
    <name evidence="2" type="ORF">JG687_00017694</name>
</gene>
<evidence type="ECO:0000313" key="3">
    <source>
        <dbReference type="Proteomes" id="UP000688947"/>
    </source>
</evidence>
<organism evidence="2 3">
    <name type="scientific">Phytophthora cactorum</name>
    <dbReference type="NCBI Taxonomy" id="29920"/>
    <lineage>
        <taxon>Eukaryota</taxon>
        <taxon>Sar</taxon>
        <taxon>Stramenopiles</taxon>
        <taxon>Oomycota</taxon>
        <taxon>Peronosporomycetes</taxon>
        <taxon>Peronosporales</taxon>
        <taxon>Peronosporaceae</taxon>
        <taxon>Phytophthora</taxon>
    </lineage>
</organism>
<dbReference type="EMBL" id="JAENGZ010002138">
    <property type="protein sequence ID" value="KAG6944728.1"/>
    <property type="molecule type" value="Genomic_DNA"/>
</dbReference>
<dbReference type="AlphaFoldDB" id="A0A8T1TNN9"/>
<evidence type="ECO:0000313" key="2">
    <source>
        <dbReference type="EMBL" id="KAG6944728.1"/>
    </source>
</evidence>
<feature type="region of interest" description="Disordered" evidence="1">
    <location>
        <begin position="100"/>
        <end position="123"/>
    </location>
</feature>
<feature type="compositionally biased region" description="Polar residues" evidence="1">
    <location>
        <begin position="101"/>
        <end position="114"/>
    </location>
</feature>
<proteinExistence type="predicted"/>
<accession>A0A8T1TNN9</accession>
<dbReference type="Proteomes" id="UP000688947">
    <property type="component" value="Unassembled WGS sequence"/>
</dbReference>
<protein>
    <submittedName>
        <fullName evidence="2">Uncharacterized protein</fullName>
    </submittedName>
</protein>